<feature type="region of interest" description="Disordered" evidence="1">
    <location>
        <begin position="1"/>
        <end position="26"/>
    </location>
</feature>
<proteinExistence type="predicted"/>
<reference evidence="2" key="1">
    <citation type="journal article" date="2022" name="Int. J. Mol. Sci.">
        <title>Draft Genome of Tanacetum Coccineum: Genomic Comparison of Closely Related Tanacetum-Family Plants.</title>
        <authorList>
            <person name="Yamashiro T."/>
            <person name="Shiraishi A."/>
            <person name="Nakayama K."/>
            <person name="Satake H."/>
        </authorList>
    </citation>
    <scope>NUCLEOTIDE SEQUENCE</scope>
</reference>
<evidence type="ECO:0000256" key="1">
    <source>
        <dbReference type="SAM" id="MobiDB-lite"/>
    </source>
</evidence>
<organism evidence="2 3">
    <name type="scientific">Tanacetum coccineum</name>
    <dbReference type="NCBI Taxonomy" id="301880"/>
    <lineage>
        <taxon>Eukaryota</taxon>
        <taxon>Viridiplantae</taxon>
        <taxon>Streptophyta</taxon>
        <taxon>Embryophyta</taxon>
        <taxon>Tracheophyta</taxon>
        <taxon>Spermatophyta</taxon>
        <taxon>Magnoliopsida</taxon>
        <taxon>eudicotyledons</taxon>
        <taxon>Gunneridae</taxon>
        <taxon>Pentapetalae</taxon>
        <taxon>asterids</taxon>
        <taxon>campanulids</taxon>
        <taxon>Asterales</taxon>
        <taxon>Asteraceae</taxon>
        <taxon>Asteroideae</taxon>
        <taxon>Anthemideae</taxon>
        <taxon>Anthemidinae</taxon>
        <taxon>Tanacetum</taxon>
    </lineage>
</organism>
<reference evidence="2" key="2">
    <citation type="submission" date="2022-01" db="EMBL/GenBank/DDBJ databases">
        <authorList>
            <person name="Yamashiro T."/>
            <person name="Shiraishi A."/>
            <person name="Satake H."/>
            <person name="Nakayama K."/>
        </authorList>
    </citation>
    <scope>NUCLEOTIDE SEQUENCE</scope>
</reference>
<sequence length="174" mass="19755">MNASPGNPQDVHIIDPTSHNIDQMSERNDWPGLKVWVRKDRQNPQEGLSILGSKSPKVRYSRSRAIDSEADAVHSIDVESSFTCFQCKYFDPRGDILILEALLNNEPLPQPNQEDYLPGIQKDLKVVEPKTSSVEYATSYEPKDEIPEVELKELPPHLEYAFLDKNNKLPVIIS</sequence>
<accession>A0ABQ5F0T5</accession>
<dbReference type="EMBL" id="BQNB010016842">
    <property type="protein sequence ID" value="GJT56407.1"/>
    <property type="molecule type" value="Genomic_DNA"/>
</dbReference>
<gene>
    <name evidence="2" type="ORF">Tco_0991461</name>
</gene>
<keyword evidence="3" id="KW-1185">Reference proteome</keyword>
<name>A0ABQ5F0T5_9ASTR</name>
<evidence type="ECO:0008006" key="4">
    <source>
        <dbReference type="Google" id="ProtNLM"/>
    </source>
</evidence>
<evidence type="ECO:0000313" key="3">
    <source>
        <dbReference type="Proteomes" id="UP001151760"/>
    </source>
</evidence>
<protein>
    <recommendedName>
        <fullName evidence="4">Reverse transcriptase domain-containing protein</fullName>
    </recommendedName>
</protein>
<comment type="caution">
    <text evidence="2">The sequence shown here is derived from an EMBL/GenBank/DDBJ whole genome shotgun (WGS) entry which is preliminary data.</text>
</comment>
<evidence type="ECO:0000313" key="2">
    <source>
        <dbReference type="EMBL" id="GJT56407.1"/>
    </source>
</evidence>
<dbReference type="Proteomes" id="UP001151760">
    <property type="component" value="Unassembled WGS sequence"/>
</dbReference>